<sequence>MTLSPPLLPPPSIQTHIEGKTCIRDTMGSTPAQVYKYSDGSTTLFLKVSPRSEKGKREYDVLKWLEDKLPVPRVIEFEETNDFSWLLMTAVQGEMMCNDIGITEPKELTFSILADAVKLLRSVDITSCPFDRTIATLKTEVDDYAKEGKITPDTVQTLFNKPPTEELVFSHGDCCLPNILMHQGILSGFIDLGDAGVADKWADLSQVVASIKRNGGDQRDIDLFFEYLNETPDWEKMQFFRDIEHAVHAVINQERAMN</sequence>
<comment type="similarity">
    <text evidence="1">Belongs to the aminoglycoside phosphotransferase family.</text>
</comment>
<evidence type="ECO:0000256" key="6">
    <source>
        <dbReference type="ARBA" id="ARBA00023251"/>
    </source>
</evidence>
<evidence type="ECO:0000256" key="3">
    <source>
        <dbReference type="ARBA" id="ARBA00022741"/>
    </source>
</evidence>
<evidence type="ECO:0000256" key="2">
    <source>
        <dbReference type="ARBA" id="ARBA00022679"/>
    </source>
</evidence>
<comment type="caution">
    <text evidence="8">The sequence shown here is derived from an EMBL/GenBank/DDBJ whole genome shotgun (WGS) entry which is preliminary data.</text>
</comment>
<evidence type="ECO:0000313" key="8">
    <source>
        <dbReference type="EMBL" id="KAK2945290.1"/>
    </source>
</evidence>
<keyword evidence="3" id="KW-0547">Nucleotide-binding</keyword>
<dbReference type="Gene3D" id="3.30.200.20">
    <property type="entry name" value="Phosphorylase Kinase, domain 1"/>
    <property type="match status" value="1"/>
</dbReference>
<dbReference type="Pfam" id="PF01636">
    <property type="entry name" value="APH"/>
    <property type="match status" value="1"/>
</dbReference>
<accession>A0ABQ9X0K2</accession>
<keyword evidence="5" id="KW-0067">ATP-binding</keyword>
<evidence type="ECO:0000256" key="1">
    <source>
        <dbReference type="ARBA" id="ARBA00006219"/>
    </source>
</evidence>
<dbReference type="PANTHER" id="PTHR21310">
    <property type="entry name" value="AMINOGLYCOSIDE PHOSPHOTRANSFERASE-RELATED-RELATED"/>
    <property type="match status" value="1"/>
</dbReference>
<keyword evidence="9" id="KW-1185">Reference proteome</keyword>
<dbReference type="InterPro" id="IPR011009">
    <property type="entry name" value="Kinase-like_dom_sf"/>
</dbReference>
<protein>
    <submittedName>
        <fullName evidence="8">Aminoglycoside 3'-phosphotransferase</fullName>
        <ecNumber evidence="8">2.7.1.95</ecNumber>
    </submittedName>
</protein>
<keyword evidence="4" id="KW-0418">Kinase</keyword>
<evidence type="ECO:0000313" key="9">
    <source>
        <dbReference type="Proteomes" id="UP001281761"/>
    </source>
</evidence>
<dbReference type="EMBL" id="JARBJD010000266">
    <property type="protein sequence ID" value="KAK2945290.1"/>
    <property type="molecule type" value="Genomic_DNA"/>
</dbReference>
<feature type="domain" description="Aminoglycoside phosphotransferase" evidence="7">
    <location>
        <begin position="33"/>
        <end position="240"/>
    </location>
</feature>
<dbReference type="CDD" id="cd05150">
    <property type="entry name" value="APH"/>
    <property type="match status" value="1"/>
</dbReference>
<proteinExistence type="inferred from homology"/>
<dbReference type="PANTHER" id="PTHR21310:SF41">
    <property type="entry name" value="3'-PHOSPHOTRANSFERASE, PUTATIVE-RELATED"/>
    <property type="match status" value="1"/>
</dbReference>
<dbReference type="PIRSF" id="PIRSF000706">
    <property type="entry name" value="Kanamycin_kin"/>
    <property type="match status" value="1"/>
</dbReference>
<organism evidence="8 9">
    <name type="scientific">Blattamonas nauphoetae</name>
    <dbReference type="NCBI Taxonomy" id="2049346"/>
    <lineage>
        <taxon>Eukaryota</taxon>
        <taxon>Metamonada</taxon>
        <taxon>Preaxostyla</taxon>
        <taxon>Oxymonadida</taxon>
        <taxon>Blattamonas</taxon>
    </lineage>
</organism>
<dbReference type="GO" id="GO:0008910">
    <property type="term" value="F:kanamycin kinase activity"/>
    <property type="evidence" value="ECO:0007669"/>
    <property type="project" value="UniProtKB-EC"/>
</dbReference>
<dbReference type="Proteomes" id="UP001281761">
    <property type="component" value="Unassembled WGS sequence"/>
</dbReference>
<dbReference type="Gene3D" id="3.90.1200.10">
    <property type="match status" value="1"/>
</dbReference>
<dbReference type="EC" id="2.7.1.95" evidence="8"/>
<keyword evidence="6" id="KW-0046">Antibiotic resistance</keyword>
<evidence type="ECO:0000256" key="5">
    <source>
        <dbReference type="ARBA" id="ARBA00022840"/>
    </source>
</evidence>
<dbReference type="InterPro" id="IPR051678">
    <property type="entry name" value="AGP_Transferase"/>
</dbReference>
<dbReference type="InterPro" id="IPR024165">
    <property type="entry name" value="Kan/Strep_kinase"/>
</dbReference>
<keyword evidence="2 8" id="KW-0808">Transferase</keyword>
<dbReference type="SUPFAM" id="SSF56112">
    <property type="entry name" value="Protein kinase-like (PK-like)"/>
    <property type="match status" value="1"/>
</dbReference>
<gene>
    <name evidence="8" type="ORF">BLNAU_19791</name>
</gene>
<name>A0ABQ9X0K2_9EUKA</name>
<evidence type="ECO:0000259" key="7">
    <source>
        <dbReference type="Pfam" id="PF01636"/>
    </source>
</evidence>
<dbReference type="InterPro" id="IPR002575">
    <property type="entry name" value="Aminoglycoside_PTrfase"/>
</dbReference>
<evidence type="ECO:0000256" key="4">
    <source>
        <dbReference type="ARBA" id="ARBA00022777"/>
    </source>
</evidence>
<reference evidence="8 9" key="1">
    <citation type="journal article" date="2022" name="bioRxiv">
        <title>Genomics of Preaxostyla Flagellates Illuminates Evolutionary Transitions and the Path Towards Mitochondrial Loss.</title>
        <authorList>
            <person name="Novak L.V.F."/>
            <person name="Treitli S.C."/>
            <person name="Pyrih J."/>
            <person name="Halakuc P."/>
            <person name="Pipaliya S.V."/>
            <person name="Vacek V."/>
            <person name="Brzon O."/>
            <person name="Soukal P."/>
            <person name="Eme L."/>
            <person name="Dacks J.B."/>
            <person name="Karnkowska A."/>
            <person name="Elias M."/>
            <person name="Hampl V."/>
        </authorList>
    </citation>
    <scope>NUCLEOTIDE SEQUENCE [LARGE SCALE GENOMIC DNA]</scope>
    <source>
        <strain evidence="8">NAU3</strain>
        <tissue evidence="8">Gut</tissue>
    </source>
</reference>